<gene>
    <name evidence="2" type="ORF">COC19_06410</name>
</gene>
<evidence type="ECO:0000313" key="3">
    <source>
        <dbReference type="Proteomes" id="UP000218172"/>
    </source>
</evidence>
<dbReference type="AlphaFoldDB" id="A0A2A4MJL7"/>
<evidence type="ECO:0008006" key="4">
    <source>
        <dbReference type="Google" id="ProtNLM"/>
    </source>
</evidence>
<organism evidence="2 3">
    <name type="scientific">SAR86 cluster bacterium</name>
    <dbReference type="NCBI Taxonomy" id="2030880"/>
    <lineage>
        <taxon>Bacteria</taxon>
        <taxon>Pseudomonadati</taxon>
        <taxon>Pseudomonadota</taxon>
        <taxon>Gammaproteobacteria</taxon>
        <taxon>SAR86 cluster</taxon>
    </lineage>
</organism>
<dbReference type="EMBL" id="NVQR01000101">
    <property type="protein sequence ID" value="PCH60038.1"/>
    <property type="molecule type" value="Genomic_DNA"/>
</dbReference>
<dbReference type="InterPro" id="IPR006311">
    <property type="entry name" value="TAT_signal"/>
</dbReference>
<feature type="region of interest" description="Disordered" evidence="1">
    <location>
        <begin position="223"/>
        <end position="252"/>
    </location>
</feature>
<accession>A0A2A4MJL7</accession>
<sequence>MSDSKHKNNKLKQLQGDAPSDPSRRSLLKNATLVGAGVVGSSVVGGAQLNAKNNSGANVVTDSATQLIPSREALEVLTGVEAETLEAICDCLIPSDANGPGAKEARAVHYIDRALASHNSDSRANYAISLNAIDEYARKTRGKAFALLIHDQQESILAALQANKIEGLAPSAAGFFNLVRSHTIDGTFSDPYYGGNRNFVGWDMLKYPGLRLSTSESDVALGRDLPPSHQSAYDHPTYTKAGNNNAFGGDHV</sequence>
<proteinExistence type="predicted"/>
<reference evidence="3" key="1">
    <citation type="submission" date="2017-08" db="EMBL/GenBank/DDBJ databases">
        <title>A dynamic microbial community with high functional redundancy inhabits the cold, oxic subseafloor aquifer.</title>
        <authorList>
            <person name="Tully B.J."/>
            <person name="Wheat C.G."/>
            <person name="Glazer B.T."/>
            <person name="Huber J.A."/>
        </authorList>
    </citation>
    <scope>NUCLEOTIDE SEQUENCE [LARGE SCALE GENOMIC DNA]</scope>
</reference>
<dbReference type="Pfam" id="PF13618">
    <property type="entry name" value="Gluconate_2-dh3"/>
    <property type="match status" value="1"/>
</dbReference>
<dbReference type="Proteomes" id="UP000218172">
    <property type="component" value="Unassembled WGS sequence"/>
</dbReference>
<name>A0A2A4MJL7_9GAMM</name>
<dbReference type="PROSITE" id="PS51318">
    <property type="entry name" value="TAT"/>
    <property type="match status" value="1"/>
</dbReference>
<feature type="region of interest" description="Disordered" evidence="1">
    <location>
        <begin position="1"/>
        <end position="25"/>
    </location>
</feature>
<protein>
    <recommendedName>
        <fullName evidence="4">Gluconate 2-dehydrogenase subunit 3 family protein</fullName>
    </recommendedName>
</protein>
<evidence type="ECO:0000256" key="1">
    <source>
        <dbReference type="SAM" id="MobiDB-lite"/>
    </source>
</evidence>
<evidence type="ECO:0000313" key="2">
    <source>
        <dbReference type="EMBL" id="PCH60038.1"/>
    </source>
</evidence>
<dbReference type="InterPro" id="IPR027056">
    <property type="entry name" value="Gluconate_2DH_su3"/>
</dbReference>
<comment type="caution">
    <text evidence="2">The sequence shown here is derived from an EMBL/GenBank/DDBJ whole genome shotgun (WGS) entry which is preliminary data.</text>
</comment>